<dbReference type="Proteomes" id="UP000029964">
    <property type="component" value="Unassembled WGS sequence"/>
</dbReference>
<dbReference type="HOGENOM" id="CLU_021768_0_0_1"/>
<evidence type="ECO:0000313" key="1">
    <source>
        <dbReference type="EMBL" id="KFH45413.1"/>
    </source>
</evidence>
<protein>
    <recommendedName>
        <fullName evidence="3">Aminoglycoside phosphotransferase domain-containing protein</fullName>
    </recommendedName>
</protein>
<dbReference type="OrthoDB" id="2906425at2759"/>
<proteinExistence type="predicted"/>
<gene>
    <name evidence="1" type="ORF">ACRE_037740</name>
</gene>
<dbReference type="STRING" id="857340.A0A086T7T1"/>
<name>A0A086T7T1_HAPC1</name>
<reference evidence="2" key="1">
    <citation type="journal article" date="2014" name="Genome Announc.">
        <title>Genome sequence and annotation of Acremonium chrysogenum, producer of the beta-lactam antibiotic cephalosporin C.</title>
        <authorList>
            <person name="Terfehr D."/>
            <person name="Dahlmann T.A."/>
            <person name="Specht T."/>
            <person name="Zadra I."/>
            <person name="Kuernsteiner H."/>
            <person name="Kueck U."/>
        </authorList>
    </citation>
    <scope>NUCLEOTIDE SEQUENCE [LARGE SCALE GENOMIC DNA]</scope>
    <source>
        <strain evidence="2">ATCC 11550 / CBS 779.69 / DSM 880 / IAM 14645 / JCM 23072 / IMI 49137</strain>
    </source>
</reference>
<evidence type="ECO:0000313" key="2">
    <source>
        <dbReference type="Proteomes" id="UP000029964"/>
    </source>
</evidence>
<dbReference type="InterPro" id="IPR011009">
    <property type="entry name" value="Kinase-like_dom_sf"/>
</dbReference>
<dbReference type="PANTHER" id="PTHR21310">
    <property type="entry name" value="AMINOGLYCOSIDE PHOSPHOTRANSFERASE-RELATED-RELATED"/>
    <property type="match status" value="1"/>
</dbReference>
<comment type="caution">
    <text evidence="1">The sequence shown here is derived from an EMBL/GenBank/DDBJ whole genome shotgun (WGS) entry which is preliminary data.</text>
</comment>
<dbReference type="SUPFAM" id="SSF56112">
    <property type="entry name" value="Protein kinase-like (PK-like)"/>
    <property type="match status" value="1"/>
</dbReference>
<evidence type="ECO:0008006" key="3">
    <source>
        <dbReference type="Google" id="ProtNLM"/>
    </source>
</evidence>
<organism evidence="1 2">
    <name type="scientific">Hapsidospora chrysogenum (strain ATCC 11550 / CBS 779.69 / DSM 880 / IAM 14645 / JCM 23072 / IMI 49137)</name>
    <name type="common">Acremonium chrysogenum</name>
    <dbReference type="NCBI Taxonomy" id="857340"/>
    <lineage>
        <taxon>Eukaryota</taxon>
        <taxon>Fungi</taxon>
        <taxon>Dikarya</taxon>
        <taxon>Ascomycota</taxon>
        <taxon>Pezizomycotina</taxon>
        <taxon>Sordariomycetes</taxon>
        <taxon>Hypocreomycetidae</taxon>
        <taxon>Hypocreales</taxon>
        <taxon>Bionectriaceae</taxon>
        <taxon>Hapsidospora</taxon>
    </lineage>
</organism>
<dbReference type="InterPro" id="IPR051678">
    <property type="entry name" value="AGP_Transferase"/>
</dbReference>
<sequence length="347" mass="38685">MRLPAPAAVDLPASVRLPYYRDAAELPGPLPTQAEIHDAASELDSADGYCKESDGGMGVIRGTYFAKFGPHVTENEGNALLFIEKHLDIPAPRLYAMYRDYSSGYLYMITEYARGVGLDMVWGILSTGAKSSISMQLKHIFWRMRSLSPPPAFIGGVAGGGLPDPFFHTENPDPSINGPFRTAEEVGSAIALRSRRVSEENGKREWQSGFLSRNLAAALKDHEVVFTHGDLTMRNIVVEKVPAGEPDVKWNYRVKCIVGWDSAGWYPAYWEYASAILNNDINMPKDDMPEGDMPESDWPEVVDTIFTPHPLELSMIALVLEGLRIDESTDSSDSPKEYYDRRVRYWG</sequence>
<accession>A0A086T7T1</accession>
<dbReference type="AlphaFoldDB" id="A0A086T7T1"/>
<dbReference type="EMBL" id="JPKY01000032">
    <property type="protein sequence ID" value="KFH45413.1"/>
    <property type="molecule type" value="Genomic_DNA"/>
</dbReference>
<dbReference type="PANTHER" id="PTHR21310:SF48">
    <property type="entry name" value="AMINOGLYCOSIDE PHOSPHOTRANSFERASE DOMAIN-CONTAINING PROTEIN"/>
    <property type="match status" value="1"/>
</dbReference>
<keyword evidence="2" id="KW-1185">Reference proteome</keyword>